<sequence>MIDLLDPLFTVRSDSDKALPGKQRETLRRGSWACCIVCGAVAMWDIMLHPVQEGAFDLPGDLHGLDDGLADLWDQNTMMLFRWKPGEGRDEAALLWAAAESLEVDAMHLKKQALFEEHRLLLFKYDAGKDGAQRAAASPVHAKWKEQIASPKGQLAQIVDTSFPTALNVTLCLHAHAHTELAKVQATKEKSAEAETAETAEAASAAEHPLPAEFAEIVGPSTDARDAYMAGCSWWTDTLDSFYGHNFEENATDMEAAHSSADDDDKAEGADLA</sequence>
<dbReference type="AlphaFoldDB" id="A0AA36II57"/>
<gene>
    <name evidence="2" type="ORF">EVOR1521_LOCUS13304</name>
</gene>
<name>A0AA36II57_9DINO</name>
<organism evidence="2 3">
    <name type="scientific">Effrenium voratum</name>
    <dbReference type="NCBI Taxonomy" id="2562239"/>
    <lineage>
        <taxon>Eukaryota</taxon>
        <taxon>Sar</taxon>
        <taxon>Alveolata</taxon>
        <taxon>Dinophyceae</taxon>
        <taxon>Suessiales</taxon>
        <taxon>Symbiodiniaceae</taxon>
        <taxon>Effrenium</taxon>
    </lineage>
</organism>
<evidence type="ECO:0000313" key="3">
    <source>
        <dbReference type="Proteomes" id="UP001178507"/>
    </source>
</evidence>
<evidence type="ECO:0000313" key="2">
    <source>
        <dbReference type="EMBL" id="CAJ1387177.1"/>
    </source>
</evidence>
<dbReference type="Proteomes" id="UP001178507">
    <property type="component" value="Unassembled WGS sequence"/>
</dbReference>
<evidence type="ECO:0000256" key="1">
    <source>
        <dbReference type="SAM" id="MobiDB-lite"/>
    </source>
</evidence>
<proteinExistence type="predicted"/>
<protein>
    <submittedName>
        <fullName evidence="2">Uncharacterized protein</fullName>
    </submittedName>
</protein>
<comment type="caution">
    <text evidence="2">The sequence shown here is derived from an EMBL/GenBank/DDBJ whole genome shotgun (WGS) entry which is preliminary data.</text>
</comment>
<keyword evidence="3" id="KW-1185">Reference proteome</keyword>
<reference evidence="2" key="1">
    <citation type="submission" date="2023-08" db="EMBL/GenBank/DDBJ databases">
        <authorList>
            <person name="Chen Y."/>
            <person name="Shah S."/>
            <person name="Dougan E. K."/>
            <person name="Thang M."/>
            <person name="Chan C."/>
        </authorList>
    </citation>
    <scope>NUCLEOTIDE SEQUENCE</scope>
</reference>
<dbReference type="EMBL" id="CAUJNA010001471">
    <property type="protein sequence ID" value="CAJ1387177.1"/>
    <property type="molecule type" value="Genomic_DNA"/>
</dbReference>
<feature type="region of interest" description="Disordered" evidence="1">
    <location>
        <begin position="254"/>
        <end position="273"/>
    </location>
</feature>
<accession>A0AA36II57</accession>